<dbReference type="GO" id="GO:0006260">
    <property type="term" value="P:DNA replication"/>
    <property type="evidence" value="ECO:0007669"/>
    <property type="project" value="UniProtKB-KW"/>
</dbReference>
<dbReference type="RefSeq" id="WP_002926604.1">
    <property type="nucleotide sequence ID" value="NZ_CP071421.1"/>
</dbReference>
<dbReference type="AlphaFoldDB" id="A0A2X3V3A1"/>
<feature type="transmembrane region" description="Helical" evidence="4">
    <location>
        <begin position="722"/>
        <end position="745"/>
    </location>
</feature>
<dbReference type="Gene3D" id="1.10.287.110">
    <property type="entry name" value="DnaJ domain"/>
    <property type="match status" value="1"/>
</dbReference>
<accession>A0A2X3V3A1</accession>
<feature type="transmembrane region" description="Helical" evidence="4">
    <location>
        <begin position="645"/>
        <end position="663"/>
    </location>
</feature>
<keyword evidence="4" id="KW-1133">Transmembrane helix</keyword>
<feature type="region of interest" description="Disordered" evidence="3">
    <location>
        <begin position="63"/>
        <end position="86"/>
    </location>
</feature>
<feature type="compositionally biased region" description="Polar residues" evidence="3">
    <location>
        <begin position="68"/>
        <end position="86"/>
    </location>
</feature>
<organism evidence="6 7">
    <name type="scientific">Streptococcus sanguinis</name>
    <dbReference type="NCBI Taxonomy" id="1305"/>
    <lineage>
        <taxon>Bacteria</taxon>
        <taxon>Bacillati</taxon>
        <taxon>Bacillota</taxon>
        <taxon>Bacilli</taxon>
        <taxon>Lactobacillales</taxon>
        <taxon>Streptococcaceae</taxon>
        <taxon>Streptococcus</taxon>
    </lineage>
</organism>
<dbReference type="CDD" id="cd06257">
    <property type="entry name" value="DnaJ"/>
    <property type="match status" value="1"/>
</dbReference>
<keyword evidence="2" id="KW-0346">Stress response</keyword>
<keyword evidence="4" id="KW-0472">Membrane</keyword>
<evidence type="ECO:0000259" key="5">
    <source>
        <dbReference type="PROSITE" id="PS50076"/>
    </source>
</evidence>
<evidence type="ECO:0000313" key="6">
    <source>
        <dbReference type="EMBL" id="SQF35730.1"/>
    </source>
</evidence>
<feature type="domain" description="J" evidence="5">
    <location>
        <begin position="2"/>
        <end position="62"/>
    </location>
</feature>
<dbReference type="Proteomes" id="UP000249623">
    <property type="component" value="Chromosome 1"/>
</dbReference>
<keyword evidence="1" id="KW-0235">DNA replication</keyword>
<keyword evidence="4" id="KW-0812">Transmembrane</keyword>
<protein>
    <recommendedName>
        <fullName evidence="5">J domain-containing protein</fullName>
    </recommendedName>
</protein>
<feature type="transmembrane region" description="Helical" evidence="4">
    <location>
        <begin position="820"/>
        <end position="843"/>
    </location>
</feature>
<dbReference type="InterPro" id="IPR036869">
    <property type="entry name" value="J_dom_sf"/>
</dbReference>
<dbReference type="SUPFAM" id="SSF46565">
    <property type="entry name" value="Chaperone J-domain"/>
    <property type="match status" value="1"/>
</dbReference>
<evidence type="ECO:0000256" key="1">
    <source>
        <dbReference type="ARBA" id="ARBA00022705"/>
    </source>
</evidence>
<feature type="transmembrane region" description="Helical" evidence="4">
    <location>
        <begin position="608"/>
        <end position="625"/>
    </location>
</feature>
<feature type="transmembrane region" description="Helical" evidence="4">
    <location>
        <begin position="757"/>
        <end position="778"/>
    </location>
</feature>
<sequence>MSIWETLGIEPTHDVKAIRRRYAELVRHYHPEDQPEIYQQIVEAYQVALNYARSINASSEIGLRKPISHQQESQTGEETQDSASSSLDFDTLHIEEEQSQEEGAKSLLDFSDYKSSTASIGNYEEPETSLNFETLKVEEAQLQEETAKSTLDFSGYNETSYIIRNSIESIIGNADYSFEEQENLWNQFFSQYRYDMSAVQTVLEEMDVYIFNKPEQFSIIIPLLKDYVPDFRNWSYYYKLNHWEIKRAEAVEKQKSIASAKEETEQFYASYLLCQEILKDSKKANQLTSWIDFFKHPHLAFVVLFQVSQKRHIIKSVPVLTYILEKVRQVMFKEDREQFDDLAEYLKKLKVKLGENVDFNQYSLDNPDEVEVVFYELLNAHYEDDYSLLRDWQFLFERVKDQSLLLSLLEKVDVYPLKNKKVLTLILQFVERSSDEESNPYLKKLQFWNIVQSYPSVVKEFELDNKENFEYWYYEGYLYVEKLTKSDELINDWDEWKQYFKEKPRILTVLFEQIYKEYRRFTDGEVLRFVLGRFTTSKIAPHMMTEETDKKLEEMTAYAYELSYPKSKLSYSSWKKRQIFTNKFLQFVFAVLTVFSLIQSTQEQRLGLNSWVYVGMVSLFYYYILRMRQTPMEEGDFARGMKPKLYYNLNMWVMGILFLFLAIPFLPLGLIVGLSFITFFCFIDGFKVNKGPKWNYSLDWLTPIGIFLSAGFLSALAKRSQLVSGVVIFYSIILIILLIILSFTRLSLDFPPSLKKIFFPSLIGILLFQFSPLIHFRLSYFDPMILRQDTLSLTVMLLLNAVAMSYFTKEQRLIIGVKKVFIIYSLQLFIFLRRFLRILFFNIAGLRRYSIEVDSLIMNSEVAFFFLEGLFVLMLILLFRNIRKGK</sequence>
<name>A0A2X3V3A1_STRSA</name>
<evidence type="ECO:0000256" key="4">
    <source>
        <dbReference type="SAM" id="Phobius"/>
    </source>
</evidence>
<evidence type="ECO:0000256" key="2">
    <source>
        <dbReference type="ARBA" id="ARBA00023016"/>
    </source>
</evidence>
<evidence type="ECO:0000256" key="3">
    <source>
        <dbReference type="SAM" id="MobiDB-lite"/>
    </source>
</evidence>
<dbReference type="InterPro" id="IPR001623">
    <property type="entry name" value="DnaJ_domain"/>
</dbReference>
<dbReference type="PROSITE" id="PS50076">
    <property type="entry name" value="DNAJ_2"/>
    <property type="match status" value="1"/>
</dbReference>
<feature type="transmembrane region" description="Helical" evidence="4">
    <location>
        <begin position="698"/>
        <end position="716"/>
    </location>
</feature>
<dbReference type="EMBL" id="LS483346">
    <property type="protein sequence ID" value="SQF35730.1"/>
    <property type="molecule type" value="Genomic_DNA"/>
</dbReference>
<reference evidence="6 7" key="1">
    <citation type="submission" date="2018-06" db="EMBL/GenBank/DDBJ databases">
        <authorList>
            <consortium name="Pathogen Informatics"/>
            <person name="Doyle S."/>
        </authorList>
    </citation>
    <scope>NUCLEOTIDE SEQUENCE [LARGE SCALE GENOMIC DNA]</scope>
    <source>
        <strain evidence="6 7">NCTC11085</strain>
    </source>
</reference>
<gene>
    <name evidence="6" type="ORF">NCTC11085_01922</name>
</gene>
<feature type="transmembrane region" description="Helical" evidence="4">
    <location>
        <begin position="863"/>
        <end position="882"/>
    </location>
</feature>
<evidence type="ECO:0000313" key="7">
    <source>
        <dbReference type="Proteomes" id="UP000249623"/>
    </source>
</evidence>
<proteinExistence type="predicted"/>
<dbReference type="SMART" id="SM00271">
    <property type="entry name" value="DnaJ"/>
    <property type="match status" value="1"/>
</dbReference>